<name>A0A2N6K1Y0_FISMU</name>
<proteinExistence type="predicted"/>
<dbReference type="RefSeq" id="WP_102205351.1">
    <property type="nucleotide sequence ID" value="NZ_CAWNVR010000429.1"/>
</dbReference>
<dbReference type="PANTHER" id="PTHR30386:SF28">
    <property type="entry name" value="EXPORTED PROTEIN"/>
    <property type="match status" value="1"/>
</dbReference>
<evidence type="ECO:0000313" key="5">
    <source>
        <dbReference type="Proteomes" id="UP000235036"/>
    </source>
</evidence>
<reference evidence="4 5" key="1">
    <citation type="submission" date="2017-08" db="EMBL/GenBank/DDBJ databases">
        <title>Genomes of Fischerella (Mastigocladus) sp. strains.</title>
        <authorList>
            <person name="Miller S.R."/>
        </authorList>
    </citation>
    <scope>NUCLEOTIDE SEQUENCE [LARGE SCALE GENOMIC DNA]</scope>
    <source>
        <strain evidence="4 5">CCMEE 5323</strain>
    </source>
</reference>
<feature type="coiled-coil region" evidence="1">
    <location>
        <begin position="171"/>
        <end position="205"/>
    </location>
</feature>
<dbReference type="InterPro" id="IPR058982">
    <property type="entry name" value="Beta-barrel_AprE"/>
</dbReference>
<protein>
    <submittedName>
        <fullName evidence="4">HlyD family secretion protein</fullName>
    </submittedName>
</protein>
<evidence type="ECO:0000313" key="4">
    <source>
        <dbReference type="EMBL" id="PLZ88705.1"/>
    </source>
</evidence>
<feature type="coiled-coil region" evidence="1">
    <location>
        <begin position="241"/>
        <end position="268"/>
    </location>
</feature>
<dbReference type="Pfam" id="PF26002">
    <property type="entry name" value="Beta-barrel_AprE"/>
    <property type="match status" value="1"/>
</dbReference>
<feature type="transmembrane region" description="Helical" evidence="2">
    <location>
        <begin position="26"/>
        <end position="48"/>
    </location>
</feature>
<dbReference type="EMBL" id="NRQW01000326">
    <property type="protein sequence ID" value="PLZ88705.1"/>
    <property type="molecule type" value="Genomic_DNA"/>
</dbReference>
<feature type="domain" description="AprE-like beta-barrel" evidence="3">
    <location>
        <begin position="382"/>
        <end position="480"/>
    </location>
</feature>
<keyword evidence="2" id="KW-1133">Transmembrane helix</keyword>
<keyword evidence="2" id="KW-0812">Transmembrane</keyword>
<keyword evidence="2" id="KW-0472">Membrane</keyword>
<evidence type="ECO:0000256" key="2">
    <source>
        <dbReference type="SAM" id="Phobius"/>
    </source>
</evidence>
<organism evidence="4 5">
    <name type="scientific">Fischerella muscicola CCMEE 5323</name>
    <dbReference type="NCBI Taxonomy" id="2019572"/>
    <lineage>
        <taxon>Bacteria</taxon>
        <taxon>Bacillati</taxon>
        <taxon>Cyanobacteriota</taxon>
        <taxon>Cyanophyceae</taxon>
        <taxon>Nostocales</taxon>
        <taxon>Hapalosiphonaceae</taxon>
        <taxon>Fischerella</taxon>
    </lineage>
</organism>
<dbReference type="Proteomes" id="UP000235036">
    <property type="component" value="Unassembled WGS sequence"/>
</dbReference>
<evidence type="ECO:0000259" key="3">
    <source>
        <dbReference type="Pfam" id="PF26002"/>
    </source>
</evidence>
<comment type="caution">
    <text evidence="4">The sequence shown here is derived from an EMBL/GenBank/DDBJ whole genome shotgun (WGS) entry which is preliminary data.</text>
</comment>
<dbReference type="InterPro" id="IPR050739">
    <property type="entry name" value="MFP"/>
</dbReference>
<keyword evidence="1" id="KW-0175">Coiled coil</keyword>
<dbReference type="Gene3D" id="2.40.50.100">
    <property type="match status" value="1"/>
</dbReference>
<dbReference type="Gene3D" id="1.10.287.470">
    <property type="entry name" value="Helix hairpin bin"/>
    <property type="match status" value="1"/>
</dbReference>
<dbReference type="PANTHER" id="PTHR30386">
    <property type="entry name" value="MEMBRANE FUSION SUBUNIT OF EMRAB-TOLC MULTIDRUG EFFLUX PUMP"/>
    <property type="match status" value="1"/>
</dbReference>
<gene>
    <name evidence="4" type="ORF">CEN44_14790</name>
</gene>
<feature type="coiled-coil region" evidence="1">
    <location>
        <begin position="297"/>
        <end position="345"/>
    </location>
</feature>
<accession>A0A2N6K1Y0</accession>
<sequence length="500" mass="55564">MIEVKQFSSAFLPSAKSDEYLPNIGIWTRLGGFFLVGVVGVAVSVAALTKYHQTVKAPGSVRPSGELRIVQAAMQGTVKKIFVRENQLVQQNEPLVIIDDTQLQTKKSQLQGNIQKYQLQFTQINAQILALDQQIATENQRGERVISSAKAELKLTQREYADRKIAVSSEWQEAEANINIAQNELQRSQADFKSIQANLKSAEAAYKAAIVKRDRYQIIAQSGSISQNQLEEVQLAATQQAQILESQKATLESQIQIIQQKKQALTAALARRAKAASVLNPSNAVIEIAQEKIATEQASKQNNLARLRQEKESLLQRQTEIKDTINNTEKELKQILSDIQKTIIRASATGNILKLELRNPGQVVQLGQAIAHIAPNNAPLIIKTRVASADIGKVQICRLEKIADCQQGKVNIRFSAYPYPDYGTLKGAVREITADAITTTNNSSIPAYYDVTIEPEVNYLQKNLQKYYVQAGMEVTTDILAQEETLLTFILRKTRLLTNL</sequence>
<evidence type="ECO:0000256" key="1">
    <source>
        <dbReference type="SAM" id="Coils"/>
    </source>
</evidence>
<keyword evidence="5" id="KW-1185">Reference proteome</keyword>
<dbReference type="AlphaFoldDB" id="A0A2N6K1Y0"/>